<proteinExistence type="predicted"/>
<accession>A0AAF3FMU3</accession>
<dbReference type="WBParaSite" id="MBELARI_LOCUS7409">
    <property type="protein sequence ID" value="MBELARI_LOCUS7409"/>
    <property type="gene ID" value="MBELARI_LOCUS7409"/>
</dbReference>
<name>A0AAF3FMU3_9BILA</name>
<feature type="compositionally biased region" description="Basic and acidic residues" evidence="1">
    <location>
        <begin position="8"/>
        <end position="20"/>
    </location>
</feature>
<reference evidence="3" key="1">
    <citation type="submission" date="2024-02" db="UniProtKB">
        <authorList>
            <consortium name="WormBaseParasite"/>
        </authorList>
    </citation>
    <scope>IDENTIFICATION</scope>
</reference>
<evidence type="ECO:0000313" key="3">
    <source>
        <dbReference type="WBParaSite" id="MBELARI_LOCUS7409"/>
    </source>
</evidence>
<feature type="region of interest" description="Disordered" evidence="1">
    <location>
        <begin position="1"/>
        <end position="20"/>
    </location>
</feature>
<organism evidence="2 3">
    <name type="scientific">Mesorhabditis belari</name>
    <dbReference type="NCBI Taxonomy" id="2138241"/>
    <lineage>
        <taxon>Eukaryota</taxon>
        <taxon>Metazoa</taxon>
        <taxon>Ecdysozoa</taxon>
        <taxon>Nematoda</taxon>
        <taxon>Chromadorea</taxon>
        <taxon>Rhabditida</taxon>
        <taxon>Rhabditina</taxon>
        <taxon>Rhabditomorpha</taxon>
        <taxon>Rhabditoidea</taxon>
        <taxon>Rhabditidae</taxon>
        <taxon>Mesorhabditinae</taxon>
        <taxon>Mesorhabditis</taxon>
    </lineage>
</organism>
<dbReference type="Proteomes" id="UP000887575">
    <property type="component" value="Unassembled WGS sequence"/>
</dbReference>
<sequence length="77" mass="8753">MNPSSTGNDKKRLIKENTDSRKNWKPILEASDRFEIKKKVKGQDMRNGDDVIESENGDLTDSKLGISVQKEEISFPD</sequence>
<evidence type="ECO:0000256" key="1">
    <source>
        <dbReference type="SAM" id="MobiDB-lite"/>
    </source>
</evidence>
<evidence type="ECO:0000313" key="2">
    <source>
        <dbReference type="Proteomes" id="UP000887575"/>
    </source>
</evidence>
<keyword evidence="2" id="KW-1185">Reference proteome</keyword>
<protein>
    <submittedName>
        <fullName evidence="3">Uncharacterized protein</fullName>
    </submittedName>
</protein>
<dbReference type="AlphaFoldDB" id="A0AAF3FMU3"/>